<dbReference type="EMBL" id="DXHU01000010">
    <property type="protein sequence ID" value="HIV98649.1"/>
    <property type="molecule type" value="Genomic_DNA"/>
</dbReference>
<dbReference type="Proteomes" id="UP000823936">
    <property type="component" value="Unassembled WGS sequence"/>
</dbReference>
<dbReference type="InterPro" id="IPR050177">
    <property type="entry name" value="Lipid_A_modif_metabolic_enz"/>
</dbReference>
<keyword evidence="1" id="KW-0472">Membrane</keyword>
<feature type="domain" description="NAD-dependent epimerase/dehydratase" evidence="2">
    <location>
        <begin position="30"/>
        <end position="269"/>
    </location>
</feature>
<evidence type="ECO:0000259" key="2">
    <source>
        <dbReference type="Pfam" id="PF01370"/>
    </source>
</evidence>
<dbReference type="AlphaFoldDB" id="A0A9D1PTK7"/>
<dbReference type="PANTHER" id="PTHR43245">
    <property type="entry name" value="BIFUNCTIONAL POLYMYXIN RESISTANCE PROTEIN ARNA"/>
    <property type="match status" value="1"/>
</dbReference>
<organism evidence="3 4">
    <name type="scientific">Candidatus Ornithospirochaeta avicola</name>
    <dbReference type="NCBI Taxonomy" id="2840896"/>
    <lineage>
        <taxon>Bacteria</taxon>
        <taxon>Pseudomonadati</taxon>
        <taxon>Spirochaetota</taxon>
        <taxon>Spirochaetia</taxon>
        <taxon>Spirochaetales</taxon>
        <taxon>Spirochaetaceae</taxon>
        <taxon>Spirochaetaceae incertae sedis</taxon>
        <taxon>Candidatus Ornithospirochaeta</taxon>
    </lineage>
</organism>
<feature type="transmembrane region" description="Helical" evidence="1">
    <location>
        <begin position="28"/>
        <end position="49"/>
    </location>
</feature>
<evidence type="ECO:0000313" key="4">
    <source>
        <dbReference type="Proteomes" id="UP000823936"/>
    </source>
</evidence>
<dbReference type="Gene3D" id="3.40.50.720">
    <property type="entry name" value="NAD(P)-binding Rossmann-like Domain"/>
    <property type="match status" value="1"/>
</dbReference>
<dbReference type="InterPro" id="IPR036291">
    <property type="entry name" value="NAD(P)-bd_dom_sf"/>
</dbReference>
<proteinExistence type="predicted"/>
<reference evidence="3" key="1">
    <citation type="journal article" date="2021" name="PeerJ">
        <title>Extensive microbial diversity within the chicken gut microbiome revealed by metagenomics and culture.</title>
        <authorList>
            <person name="Gilroy R."/>
            <person name="Ravi A."/>
            <person name="Getino M."/>
            <person name="Pursley I."/>
            <person name="Horton D.L."/>
            <person name="Alikhan N.F."/>
            <person name="Baker D."/>
            <person name="Gharbi K."/>
            <person name="Hall N."/>
            <person name="Watson M."/>
            <person name="Adriaenssens E.M."/>
            <person name="Foster-Nyarko E."/>
            <person name="Jarju S."/>
            <person name="Secka A."/>
            <person name="Antonio M."/>
            <person name="Oren A."/>
            <person name="Chaudhuri R.R."/>
            <person name="La Ragione R."/>
            <person name="Hildebrand F."/>
            <person name="Pallen M.J."/>
        </authorList>
    </citation>
    <scope>NUCLEOTIDE SEQUENCE</scope>
    <source>
        <strain evidence="3">Gambia11-129</strain>
    </source>
</reference>
<accession>A0A9D1PTK7</accession>
<gene>
    <name evidence="3" type="ORF">IAB12_02580</name>
</gene>
<dbReference type="PANTHER" id="PTHR43245:SF10">
    <property type="entry name" value="SUGAR DEHYDRATASE_EPIMERASE YFNG-RELATED"/>
    <property type="match status" value="1"/>
</dbReference>
<name>A0A9D1PTK7_9SPIO</name>
<reference evidence="3" key="2">
    <citation type="submission" date="2021-04" db="EMBL/GenBank/DDBJ databases">
        <authorList>
            <person name="Gilroy R."/>
        </authorList>
    </citation>
    <scope>NUCLEOTIDE SEQUENCE</scope>
    <source>
        <strain evidence="3">Gambia11-129</strain>
    </source>
</reference>
<keyword evidence="1" id="KW-0812">Transmembrane</keyword>
<dbReference type="Pfam" id="PF01370">
    <property type="entry name" value="Epimerase"/>
    <property type="match status" value="1"/>
</dbReference>
<sequence>MLVDNPILKEDLEYVASQISSLGFKNSIFFITGATGLVGSLFSMSILYANDKYALGNKVIAHVRDKSKAESIFRSSSSLDYSVGDIRSGIDYDGSVDYIIHAASETKSKNMVSSPVETLLTTIEGTKNTLDFALNKKVKAFVYISSMEAFGDVDKQGRAKEEDLGYIDLTKARSSYPEGKRAAENMCCCYAHEYGVPVTVARLAQTFGAGVGKGDTRVFAQFARSVLENKDIVLHSLGKSCGNYVYTADALTSLFLLLKKGERANIYTVCNEESSMSIKEMADMVSSSVAGNKIKVVFDIPDDADKFGYAPDVRLRLDSSKLRSLGWKPCYSLKDSYIRLLEYWKN</sequence>
<evidence type="ECO:0000313" key="3">
    <source>
        <dbReference type="EMBL" id="HIV98649.1"/>
    </source>
</evidence>
<comment type="caution">
    <text evidence="3">The sequence shown here is derived from an EMBL/GenBank/DDBJ whole genome shotgun (WGS) entry which is preliminary data.</text>
</comment>
<dbReference type="SUPFAM" id="SSF51735">
    <property type="entry name" value="NAD(P)-binding Rossmann-fold domains"/>
    <property type="match status" value="1"/>
</dbReference>
<keyword evidence="1" id="KW-1133">Transmembrane helix</keyword>
<protein>
    <submittedName>
        <fullName evidence="3">NAD(P)-dependent oxidoreductase</fullName>
    </submittedName>
</protein>
<evidence type="ECO:0000256" key="1">
    <source>
        <dbReference type="SAM" id="Phobius"/>
    </source>
</evidence>
<dbReference type="InterPro" id="IPR001509">
    <property type="entry name" value="Epimerase_deHydtase"/>
</dbReference>